<dbReference type="InterPro" id="IPR001248">
    <property type="entry name" value="Pur-cyt_permease"/>
</dbReference>
<keyword evidence="6 7" id="KW-0472">Membrane</keyword>
<feature type="transmembrane region" description="Helical" evidence="8">
    <location>
        <begin position="449"/>
        <end position="470"/>
    </location>
</feature>
<evidence type="ECO:0000256" key="5">
    <source>
        <dbReference type="ARBA" id="ARBA00022989"/>
    </source>
</evidence>
<organism evidence="9 10">
    <name type="scientific">Bifidobacterium pullorum subsp. gallinarum</name>
    <dbReference type="NCBI Taxonomy" id="78344"/>
    <lineage>
        <taxon>Bacteria</taxon>
        <taxon>Bacillati</taxon>
        <taxon>Actinomycetota</taxon>
        <taxon>Actinomycetes</taxon>
        <taxon>Bifidobacteriales</taxon>
        <taxon>Bifidobacteriaceae</taxon>
        <taxon>Bifidobacterium</taxon>
    </lineage>
</organism>
<feature type="transmembrane region" description="Helical" evidence="8">
    <location>
        <begin position="334"/>
        <end position="352"/>
    </location>
</feature>
<keyword evidence="4 8" id="KW-0812">Transmembrane</keyword>
<feature type="transmembrane region" description="Helical" evidence="8">
    <location>
        <begin position="106"/>
        <end position="129"/>
    </location>
</feature>
<dbReference type="AlphaFoldDB" id="A0A4P6DRT9"/>
<keyword evidence="5 8" id="KW-1133">Transmembrane helix</keyword>
<evidence type="ECO:0000256" key="4">
    <source>
        <dbReference type="ARBA" id="ARBA00022692"/>
    </source>
</evidence>
<evidence type="ECO:0000313" key="9">
    <source>
        <dbReference type="EMBL" id="QAY32663.1"/>
    </source>
</evidence>
<dbReference type="Gene3D" id="1.10.4160.10">
    <property type="entry name" value="Hydantoin permease"/>
    <property type="match status" value="1"/>
</dbReference>
<feature type="transmembrane region" description="Helical" evidence="8">
    <location>
        <begin position="248"/>
        <end position="272"/>
    </location>
</feature>
<dbReference type="PIRSF" id="PIRSF002744">
    <property type="entry name" value="Pur-cyt_permease"/>
    <property type="match status" value="1"/>
</dbReference>
<evidence type="ECO:0000256" key="1">
    <source>
        <dbReference type="ARBA" id="ARBA00004141"/>
    </source>
</evidence>
<feature type="transmembrane region" description="Helical" evidence="8">
    <location>
        <begin position="208"/>
        <end position="228"/>
    </location>
</feature>
<evidence type="ECO:0000256" key="6">
    <source>
        <dbReference type="ARBA" id="ARBA00023136"/>
    </source>
</evidence>
<evidence type="ECO:0000256" key="8">
    <source>
        <dbReference type="SAM" id="Phobius"/>
    </source>
</evidence>
<feature type="transmembrane region" description="Helical" evidence="8">
    <location>
        <begin position="61"/>
        <end position="85"/>
    </location>
</feature>
<name>A0A4P6DRT9_9BIFI</name>
<accession>A0A4P6DRT9</accession>
<feature type="transmembrane region" description="Helical" evidence="8">
    <location>
        <begin position="149"/>
        <end position="167"/>
    </location>
</feature>
<gene>
    <name evidence="9" type="ORF">ESN35_03910</name>
</gene>
<dbReference type="RefSeq" id="WP_129237140.1">
    <property type="nucleotide sequence ID" value="NZ_CP035464.1"/>
</dbReference>
<dbReference type="KEGG" id="bgx:ESN35_03910"/>
<dbReference type="InterPro" id="IPR026030">
    <property type="entry name" value="Pur-cyt_permease_Fcy2/21/22"/>
</dbReference>
<dbReference type="Pfam" id="PF02133">
    <property type="entry name" value="Transp_cyt_pur"/>
    <property type="match status" value="1"/>
</dbReference>
<dbReference type="GO" id="GO:0022857">
    <property type="term" value="F:transmembrane transporter activity"/>
    <property type="evidence" value="ECO:0007669"/>
    <property type="project" value="InterPro"/>
</dbReference>
<evidence type="ECO:0000256" key="7">
    <source>
        <dbReference type="PIRNR" id="PIRNR002744"/>
    </source>
</evidence>
<dbReference type="EMBL" id="CP035464">
    <property type="protein sequence ID" value="QAY32663.1"/>
    <property type="molecule type" value="Genomic_DNA"/>
</dbReference>
<reference evidence="9 10" key="1">
    <citation type="submission" date="2019-01" db="EMBL/GenBank/DDBJ databases">
        <title>Complete genome sequence of Bifidobacterium gallinarum CACC 514.</title>
        <authorList>
            <person name="Jung M."/>
        </authorList>
    </citation>
    <scope>NUCLEOTIDE SEQUENCE [LARGE SCALE GENOMIC DNA]</scope>
    <source>
        <strain evidence="9 10">CACC 514</strain>
    </source>
</reference>
<feature type="transmembrane region" description="Helical" evidence="8">
    <location>
        <begin position="176"/>
        <end position="196"/>
    </location>
</feature>
<dbReference type="PANTHER" id="PTHR31806">
    <property type="entry name" value="PURINE-CYTOSINE PERMEASE FCY2-RELATED"/>
    <property type="match status" value="1"/>
</dbReference>
<keyword evidence="3 7" id="KW-0813">Transport</keyword>
<proteinExistence type="inferred from homology"/>
<sequence length="490" mass="51449">MSTDNDNKSTALAVEGGGVDTIAESDRKGKPSSLFWPWFASNSGVMALSYGAWGLGFGISFWQATIMSIVGVVVSFLLVGIISIAGKRANAPTMVISRAQFGIEGAKIPAALSWIATLGWEISLATTAVLAMSSTLEKLGAGTGAVPKIISAVVVIGLVVVAGIYGYDLIMKCQQVITIVAIVMTVGYFILGWGYIDFDAISSAPDGSLPAMLGCCFFVMTGFGLGWVNIAADYSRYLPRDASNAGIVFWSTFGASIANIFLITYGGLIAISDAELAENVGNDPIGAMASVLPTWYLVPFTIVSVMGLMSAAIMDNYSNGLALLSFGIKLPRTVAAALTAVLTVIGVVYVTFFSDTFIGPFQGFLTTLGVPMAVWAGMFIVDVLLRKRDYDAEALYDAKGIYGAWNVKALAILAVGTFVGWGLVVNTAASWLTWQGYLLGPLGGKEGNWASANLGVIVALAIGLIGAFALQRADIKRQELAMDAGTGKER</sequence>
<dbReference type="Proteomes" id="UP000293589">
    <property type="component" value="Chromosome"/>
</dbReference>
<evidence type="ECO:0000256" key="3">
    <source>
        <dbReference type="ARBA" id="ARBA00022448"/>
    </source>
</evidence>
<dbReference type="GO" id="GO:0005886">
    <property type="term" value="C:plasma membrane"/>
    <property type="evidence" value="ECO:0007669"/>
    <property type="project" value="TreeGrafter"/>
</dbReference>
<evidence type="ECO:0000313" key="10">
    <source>
        <dbReference type="Proteomes" id="UP000293589"/>
    </source>
</evidence>
<comment type="similarity">
    <text evidence="2 7">Belongs to the purine-cytosine permease (2.A.39) family.</text>
</comment>
<feature type="transmembrane region" description="Helical" evidence="8">
    <location>
        <begin position="292"/>
        <end position="313"/>
    </location>
</feature>
<feature type="transmembrane region" description="Helical" evidence="8">
    <location>
        <begin position="364"/>
        <end position="385"/>
    </location>
</feature>
<dbReference type="PANTHER" id="PTHR31806:SF1">
    <property type="entry name" value="PURINE-CYTOSINE PERMEASE FCY2-RELATED"/>
    <property type="match status" value="1"/>
</dbReference>
<protein>
    <submittedName>
        <fullName evidence="9">Allantoin permease</fullName>
    </submittedName>
</protein>
<comment type="subcellular location">
    <subcellularLocation>
        <location evidence="1">Membrane</location>
        <topology evidence="1">Multi-pass membrane protein</topology>
    </subcellularLocation>
</comment>
<feature type="transmembrane region" description="Helical" evidence="8">
    <location>
        <begin position="34"/>
        <end position="55"/>
    </location>
</feature>
<evidence type="ECO:0000256" key="2">
    <source>
        <dbReference type="ARBA" id="ARBA00008974"/>
    </source>
</evidence>
<feature type="transmembrane region" description="Helical" evidence="8">
    <location>
        <begin position="405"/>
        <end position="429"/>
    </location>
</feature>